<dbReference type="PANTHER" id="PTHR18895">
    <property type="entry name" value="HEMK METHYLTRANSFERASE"/>
    <property type="match status" value="1"/>
</dbReference>
<dbReference type="EMBL" id="CAACYD010000007">
    <property type="protein sequence ID" value="VFA90055.1"/>
    <property type="molecule type" value="Genomic_DNA"/>
</dbReference>
<accession>A0ABD7V6U3</accession>
<dbReference type="GO" id="GO:0008168">
    <property type="term" value="F:methyltransferase activity"/>
    <property type="evidence" value="ECO:0007669"/>
    <property type="project" value="UniProtKB-KW"/>
</dbReference>
<organism evidence="1 2">
    <name type="scientific">Gordonia paraffinivorans</name>
    <dbReference type="NCBI Taxonomy" id="175628"/>
    <lineage>
        <taxon>Bacteria</taxon>
        <taxon>Bacillati</taxon>
        <taxon>Actinomycetota</taxon>
        <taxon>Actinomycetes</taxon>
        <taxon>Mycobacteriales</taxon>
        <taxon>Gordoniaceae</taxon>
        <taxon>Gordonia</taxon>
    </lineage>
</organism>
<dbReference type="InterPro" id="IPR050320">
    <property type="entry name" value="N5-glutamine_MTase"/>
</dbReference>
<dbReference type="RefSeq" id="WP_131735058.1">
    <property type="nucleotide sequence ID" value="NZ_CAACYD010000007.1"/>
</dbReference>
<dbReference type="PANTHER" id="PTHR18895:SF74">
    <property type="entry name" value="MTRF1L RELEASE FACTOR GLUTAMINE METHYLTRANSFERASE"/>
    <property type="match status" value="1"/>
</dbReference>
<dbReference type="AlphaFoldDB" id="A0ABD7V6U3"/>
<sequence length="284" mass="30578">MTSHLPDPQRPGIELPAAVRDDEPLVVALRRAGCVFAEAEASLLHENASGPDELDEWRARRVAGEPLEHIVGRVRFGDLCLSVGSGVFVPRQRSLLLAEHAVRAVRERANPIVLEAFCGVAPIAATVAAAVRGTRLHVADIDDTALVHARRNLPDHARVHHGPGLEGVPTGLRGRFDVIAAVPPYVPDPAFDLLAHEARDHEPRRALTGGADGLDHVTALVDDAREWLSGSGVLLVEMNVAQFGAIARRERGRDLDIDAIAGDDGQTVVARLRRRTASSQSSRH</sequence>
<proteinExistence type="predicted"/>
<gene>
    <name evidence="1" type="primary">prmC_1</name>
    <name evidence="1" type="ORF">NCTC8139_03634</name>
</gene>
<dbReference type="Gene3D" id="3.40.50.150">
    <property type="entry name" value="Vaccinia Virus protein VP39"/>
    <property type="match status" value="1"/>
</dbReference>
<evidence type="ECO:0000313" key="1">
    <source>
        <dbReference type="EMBL" id="VFA90055.1"/>
    </source>
</evidence>
<dbReference type="EC" id="2.1.1.-" evidence="1"/>
<dbReference type="GeneID" id="60751604"/>
<dbReference type="Proteomes" id="UP000360750">
    <property type="component" value="Unassembled WGS sequence"/>
</dbReference>
<evidence type="ECO:0000313" key="2">
    <source>
        <dbReference type="Proteomes" id="UP000360750"/>
    </source>
</evidence>
<reference evidence="1 2" key="1">
    <citation type="submission" date="2019-02" db="EMBL/GenBank/DDBJ databases">
        <authorList>
            <consortium name="Pathogen Informatics"/>
        </authorList>
    </citation>
    <scope>NUCLEOTIDE SEQUENCE [LARGE SCALE GENOMIC DNA]</scope>
    <source>
        <strain evidence="1 2">3012STDY6756503</strain>
    </source>
</reference>
<keyword evidence="1" id="KW-0489">Methyltransferase</keyword>
<name>A0ABD7V6U3_9ACTN</name>
<comment type="caution">
    <text evidence="1">The sequence shown here is derived from an EMBL/GenBank/DDBJ whole genome shotgun (WGS) entry which is preliminary data.</text>
</comment>
<dbReference type="SUPFAM" id="SSF53335">
    <property type="entry name" value="S-adenosyl-L-methionine-dependent methyltransferases"/>
    <property type="match status" value="1"/>
</dbReference>
<protein>
    <submittedName>
        <fullName evidence="1">Release factor glutamine methyltransferase</fullName>
        <ecNumber evidence="1">2.1.1.-</ecNumber>
    </submittedName>
</protein>
<dbReference type="GO" id="GO:0032259">
    <property type="term" value="P:methylation"/>
    <property type="evidence" value="ECO:0007669"/>
    <property type="project" value="UniProtKB-KW"/>
</dbReference>
<keyword evidence="1" id="KW-0808">Transferase</keyword>
<dbReference type="InterPro" id="IPR029063">
    <property type="entry name" value="SAM-dependent_MTases_sf"/>
</dbReference>